<dbReference type="FunFam" id="3.40.50.1460:FF:000006">
    <property type="entry name" value="Legumain"/>
    <property type="match status" value="1"/>
</dbReference>
<keyword evidence="11" id="KW-1185">Reference proteome</keyword>
<keyword evidence="6" id="KW-0378">Hydrolase</keyword>
<keyword evidence="5" id="KW-0732">Signal</keyword>
<dbReference type="Proteomes" id="UP000708208">
    <property type="component" value="Unassembled WGS sequence"/>
</dbReference>
<comment type="caution">
    <text evidence="10">The sequence shown here is derived from an EMBL/GenBank/DDBJ whole genome shotgun (WGS) entry which is preliminary data.</text>
</comment>
<dbReference type="AlphaFoldDB" id="A0A8J2K5R1"/>
<evidence type="ECO:0000256" key="5">
    <source>
        <dbReference type="ARBA" id="ARBA00022729"/>
    </source>
</evidence>
<feature type="domain" description="Legumain prodomain" evidence="9">
    <location>
        <begin position="470"/>
        <end position="564"/>
    </location>
</feature>
<reference evidence="10" key="1">
    <citation type="submission" date="2021-06" db="EMBL/GenBank/DDBJ databases">
        <authorList>
            <person name="Hodson N. C."/>
            <person name="Mongue J. A."/>
            <person name="Jaron S. K."/>
        </authorList>
    </citation>
    <scope>NUCLEOTIDE SEQUENCE</scope>
</reference>
<dbReference type="Pfam" id="PF20985">
    <property type="entry name" value="Legum_prodom"/>
    <property type="match status" value="1"/>
</dbReference>
<comment type="catalytic activity">
    <reaction evidence="1">
        <text>Hydrolysis of proteins and small molecule substrates at -Asn-|-Xaa- bonds.</text>
        <dbReference type="EC" id="3.4.22.34"/>
    </reaction>
</comment>
<sequence length="573" mass="63888">MLTFGTHPFTDPSIFPLSIKNLNIIINPWKQILVVVFLYESKVHVCLSVIGDAEGFSGWDLGMQSIYRSSFGLIAAVTVMISLAVFVLAVFTSVPGSFTLDVPSLQLISVVDESISESGALLTPTQDADSSHVQYLIQNDHLKDADVQVIKTKDSLQQEAGTGPKLWAVLVAGSNEFYNYRHQADVCHAYQILRRNGIPPENIIVMMYDDIANSTENPTPGIIINRPNGSDVYAGVVKDYVGDDVTPENFMKVLLGDEEGLKGVGSGKVLKSGPNDHVFINFVDHGAPGLVAFPNDELHAKELKKVLGKMHLHKKFAKLVFYLEACESGSMFQNLLPAHWNIFATTAANSDESSYACYFDDVRQTYLGDVYSVMWMENADSVNLSLETLQAQFLVVRNETNTSHVQEFGDRSLRHLEVSQFLGASDPMDLLELPPVELDPIAVGDVPQALLERKLSRAVSVEEKREIKQKLNRLHKLRKFVTNTMMDIINQVTGGDMAAKEIILRNHFPLIDFDCYERAAKFFSQRCFSIAKNSFVTRKLYLLVNICERGWPIERIVNAMAHTCRHSPITGIN</sequence>
<comment type="similarity">
    <text evidence="2">Belongs to the peptidase C13 family.</text>
</comment>
<evidence type="ECO:0000313" key="11">
    <source>
        <dbReference type="Proteomes" id="UP000708208"/>
    </source>
</evidence>
<evidence type="ECO:0000256" key="4">
    <source>
        <dbReference type="ARBA" id="ARBA00022670"/>
    </source>
</evidence>
<accession>A0A8J2K5R1</accession>
<keyword evidence="8" id="KW-0472">Membrane</keyword>
<dbReference type="GO" id="GO:0006624">
    <property type="term" value="P:vacuolar protein processing"/>
    <property type="evidence" value="ECO:0007669"/>
    <property type="project" value="TreeGrafter"/>
</dbReference>
<evidence type="ECO:0000259" key="9">
    <source>
        <dbReference type="Pfam" id="PF20985"/>
    </source>
</evidence>
<feature type="transmembrane region" description="Helical" evidence="8">
    <location>
        <begin position="71"/>
        <end position="91"/>
    </location>
</feature>
<organism evidence="10 11">
    <name type="scientific">Allacma fusca</name>
    <dbReference type="NCBI Taxonomy" id="39272"/>
    <lineage>
        <taxon>Eukaryota</taxon>
        <taxon>Metazoa</taxon>
        <taxon>Ecdysozoa</taxon>
        <taxon>Arthropoda</taxon>
        <taxon>Hexapoda</taxon>
        <taxon>Collembola</taxon>
        <taxon>Symphypleona</taxon>
        <taxon>Sminthuridae</taxon>
        <taxon>Allacma</taxon>
    </lineage>
</organism>
<dbReference type="EC" id="3.4.22.34" evidence="3"/>
<evidence type="ECO:0000256" key="3">
    <source>
        <dbReference type="ARBA" id="ARBA00012628"/>
    </source>
</evidence>
<evidence type="ECO:0000313" key="10">
    <source>
        <dbReference type="EMBL" id="CAG7732747.1"/>
    </source>
</evidence>
<dbReference type="EMBL" id="CAJVCH010236745">
    <property type="protein sequence ID" value="CAG7732747.1"/>
    <property type="molecule type" value="Genomic_DNA"/>
</dbReference>
<protein>
    <recommendedName>
        <fullName evidence="3">legumain</fullName>
        <ecNumber evidence="3">3.4.22.34</ecNumber>
    </recommendedName>
</protein>
<dbReference type="PANTHER" id="PTHR12000">
    <property type="entry name" value="HEMOGLOBINASE FAMILY MEMBER"/>
    <property type="match status" value="1"/>
</dbReference>
<evidence type="ECO:0000256" key="7">
    <source>
        <dbReference type="ARBA" id="ARBA00022807"/>
    </source>
</evidence>
<evidence type="ECO:0000256" key="8">
    <source>
        <dbReference type="SAM" id="Phobius"/>
    </source>
</evidence>
<dbReference type="GO" id="GO:0004197">
    <property type="term" value="F:cysteine-type endopeptidase activity"/>
    <property type="evidence" value="ECO:0007669"/>
    <property type="project" value="UniProtKB-EC"/>
</dbReference>
<dbReference type="InterPro" id="IPR048501">
    <property type="entry name" value="Legum_prodom"/>
</dbReference>
<gene>
    <name evidence="10" type="ORF">AFUS01_LOCUS21240</name>
</gene>
<keyword evidence="8" id="KW-0812">Transmembrane</keyword>
<dbReference type="OrthoDB" id="192611at2759"/>
<evidence type="ECO:0000256" key="2">
    <source>
        <dbReference type="ARBA" id="ARBA00009941"/>
    </source>
</evidence>
<evidence type="ECO:0000256" key="1">
    <source>
        <dbReference type="ARBA" id="ARBA00000810"/>
    </source>
</evidence>
<name>A0A8J2K5R1_9HEXA</name>
<proteinExistence type="inferred from homology"/>
<dbReference type="GO" id="GO:0051603">
    <property type="term" value="P:proteolysis involved in protein catabolic process"/>
    <property type="evidence" value="ECO:0007669"/>
    <property type="project" value="TreeGrafter"/>
</dbReference>
<dbReference type="Pfam" id="PF01650">
    <property type="entry name" value="Peptidase_C13"/>
    <property type="match status" value="1"/>
</dbReference>
<dbReference type="GO" id="GO:0005773">
    <property type="term" value="C:vacuole"/>
    <property type="evidence" value="ECO:0007669"/>
    <property type="project" value="GOC"/>
</dbReference>
<dbReference type="CDD" id="cd21115">
    <property type="entry name" value="legumain_C"/>
    <property type="match status" value="1"/>
</dbReference>
<evidence type="ECO:0000256" key="6">
    <source>
        <dbReference type="ARBA" id="ARBA00022801"/>
    </source>
</evidence>
<dbReference type="PANTHER" id="PTHR12000:SF42">
    <property type="entry name" value="LEGUMAIN"/>
    <property type="match status" value="1"/>
</dbReference>
<keyword evidence="8" id="KW-1133">Transmembrane helix</keyword>
<keyword evidence="7" id="KW-0788">Thiol protease</keyword>
<dbReference type="InterPro" id="IPR001096">
    <property type="entry name" value="Peptidase_C13"/>
</dbReference>
<keyword evidence="4" id="KW-0645">Protease</keyword>